<dbReference type="Pfam" id="PF00557">
    <property type="entry name" value="Peptidase_M24"/>
    <property type="match status" value="1"/>
</dbReference>
<proteinExistence type="predicted"/>
<name>A0A516Q5W0_9ACTN</name>
<feature type="domain" description="Peptidase M24" evidence="1">
    <location>
        <begin position="164"/>
        <end position="372"/>
    </location>
</feature>
<dbReference type="Pfam" id="PF01321">
    <property type="entry name" value="Creatinase_N"/>
    <property type="match status" value="1"/>
</dbReference>
<keyword evidence="4" id="KW-1185">Reference proteome</keyword>
<dbReference type="InterPro" id="IPR036005">
    <property type="entry name" value="Creatinase/aminopeptidase-like"/>
</dbReference>
<dbReference type="EMBL" id="CP041692">
    <property type="protein sequence ID" value="QDP98840.1"/>
    <property type="molecule type" value="Genomic_DNA"/>
</dbReference>
<reference evidence="3 4" key="1">
    <citation type="submission" date="2019-07" db="EMBL/GenBank/DDBJ databases">
        <title>Microlunatus dokdonensis sp. nov. isolated from the rhizospheric soil of the wild plant Elymus tsukushiensis.</title>
        <authorList>
            <person name="Ghim S.-Y."/>
            <person name="Hwang Y.-J."/>
            <person name="Son J.-S."/>
            <person name="Shin J.-H."/>
        </authorList>
    </citation>
    <scope>NUCLEOTIDE SEQUENCE [LARGE SCALE GENOMIC DNA]</scope>
    <source>
        <strain evidence="3 4">KUDC0627</strain>
    </source>
</reference>
<dbReference type="PANTHER" id="PTHR46112">
    <property type="entry name" value="AMINOPEPTIDASE"/>
    <property type="match status" value="1"/>
</dbReference>
<sequence length="390" mass="42370">MPSVAEYRDRVQRVQAAMATRSLAALVVADPANIYYLVGYDAWSFYTPQCLIVPAVGDPHFFARTMDAAGARFGADLGPERVHGYPEELVHRPDRHPYQWICQRAKEIGLLPDDGQIAVEADAHFFSVRGYLALAELCGADRLIDSAELINWVRVIKSDYEQDQLRRAGRICSVAMATALDVIEPGVRQCDAVAAISSAQIAGVDDQGGDYPAIVPLLPTGAGAGVPHLTWTGDRFVGGEVTTIELTGVSRRYHAPLARTVMLGRPPRRLSLVAGVVGDGMAAVLELIKPGVTADEVHAAFDAVLARHQLIKESRLGYSIGIGYPPDWGERTISLRTGDQTQLRSKMAFHVIAGMWADGWGYELSESILVTDAGAERLTDVDQVLRVKGR</sequence>
<evidence type="ECO:0000313" key="3">
    <source>
        <dbReference type="EMBL" id="QDP98840.1"/>
    </source>
</evidence>
<dbReference type="KEGG" id="mik:FOE78_15800"/>
<dbReference type="InterPro" id="IPR050659">
    <property type="entry name" value="Peptidase_M24B"/>
</dbReference>
<feature type="domain" description="Creatinase N-terminal" evidence="2">
    <location>
        <begin position="10"/>
        <end position="156"/>
    </location>
</feature>
<dbReference type="Gene3D" id="3.40.350.10">
    <property type="entry name" value="Creatinase/prolidase N-terminal domain"/>
    <property type="match status" value="1"/>
</dbReference>
<evidence type="ECO:0000259" key="1">
    <source>
        <dbReference type="Pfam" id="PF00557"/>
    </source>
</evidence>
<dbReference type="SUPFAM" id="SSF53092">
    <property type="entry name" value="Creatinase/prolidase N-terminal domain"/>
    <property type="match status" value="1"/>
</dbReference>
<dbReference type="SUPFAM" id="SSF55920">
    <property type="entry name" value="Creatinase/aminopeptidase"/>
    <property type="match status" value="1"/>
</dbReference>
<dbReference type="OrthoDB" id="9806388at2"/>
<dbReference type="Gene3D" id="3.90.230.10">
    <property type="entry name" value="Creatinase/methionine aminopeptidase superfamily"/>
    <property type="match status" value="1"/>
</dbReference>
<dbReference type="InterPro" id="IPR000994">
    <property type="entry name" value="Pept_M24"/>
</dbReference>
<gene>
    <name evidence="3" type="ORF">FOE78_15800</name>
</gene>
<dbReference type="Proteomes" id="UP000319263">
    <property type="component" value="Chromosome"/>
</dbReference>
<dbReference type="CDD" id="cd01066">
    <property type="entry name" value="APP_MetAP"/>
    <property type="match status" value="1"/>
</dbReference>
<evidence type="ECO:0000259" key="2">
    <source>
        <dbReference type="Pfam" id="PF01321"/>
    </source>
</evidence>
<protein>
    <submittedName>
        <fullName evidence="3">M24 family metallopeptidase</fullName>
    </submittedName>
</protein>
<dbReference type="PANTHER" id="PTHR46112:SF2">
    <property type="entry name" value="XAA-PRO AMINOPEPTIDASE P-RELATED"/>
    <property type="match status" value="1"/>
</dbReference>
<dbReference type="InterPro" id="IPR029149">
    <property type="entry name" value="Creatin/AminoP/Spt16_N"/>
</dbReference>
<dbReference type="AlphaFoldDB" id="A0A516Q5W0"/>
<accession>A0A516Q5W0</accession>
<evidence type="ECO:0000313" key="4">
    <source>
        <dbReference type="Proteomes" id="UP000319263"/>
    </source>
</evidence>
<dbReference type="InterPro" id="IPR000587">
    <property type="entry name" value="Creatinase_N"/>
</dbReference>
<organism evidence="3 4">
    <name type="scientific">Microlunatus elymi</name>
    <dbReference type="NCBI Taxonomy" id="2596828"/>
    <lineage>
        <taxon>Bacteria</taxon>
        <taxon>Bacillati</taxon>
        <taxon>Actinomycetota</taxon>
        <taxon>Actinomycetes</taxon>
        <taxon>Propionibacteriales</taxon>
        <taxon>Propionibacteriaceae</taxon>
        <taxon>Microlunatus</taxon>
    </lineage>
</organism>